<dbReference type="Proteomes" id="UP001279681">
    <property type="component" value="Unassembled WGS sequence"/>
</dbReference>
<dbReference type="RefSeq" id="WP_320314835.1">
    <property type="nucleotide sequence ID" value="NZ_JAVIKH010000072.1"/>
</dbReference>
<accession>A0ABU4WD95</accession>
<keyword evidence="2" id="KW-1185">Reference proteome</keyword>
<gene>
    <name evidence="1" type="ORF">RFV38_13620</name>
</gene>
<protein>
    <submittedName>
        <fullName evidence="1">Uncharacterized protein</fullName>
    </submittedName>
</protein>
<comment type="caution">
    <text evidence="1">The sequence shown here is derived from an EMBL/GenBank/DDBJ whole genome shotgun (WGS) entry which is preliminary data.</text>
</comment>
<sequence>MAEIAAGREAALLTPKLLRIMTDNMSFNFTVIKRKKVKGRRDPRIADWTV</sequence>
<evidence type="ECO:0000313" key="2">
    <source>
        <dbReference type="Proteomes" id="UP001279681"/>
    </source>
</evidence>
<organism evidence="1 2">
    <name type="scientific">Candidatus Cetobacterium colombiensis</name>
    <dbReference type="NCBI Taxonomy" id="3073100"/>
    <lineage>
        <taxon>Bacteria</taxon>
        <taxon>Fusobacteriati</taxon>
        <taxon>Fusobacteriota</taxon>
        <taxon>Fusobacteriia</taxon>
        <taxon>Fusobacteriales</taxon>
        <taxon>Fusobacteriaceae</taxon>
        <taxon>Cetobacterium</taxon>
    </lineage>
</organism>
<reference evidence="2" key="1">
    <citation type="submission" date="2023-07" db="EMBL/GenBank/DDBJ databases">
        <authorList>
            <person name="Colorado M.A."/>
            <person name="Villamil L.M."/>
            <person name="Melo J.F."/>
            <person name="Rodriguez J.A."/>
            <person name="Ruiz R.Y."/>
        </authorList>
    </citation>
    <scope>NUCLEOTIDE SEQUENCE [LARGE SCALE GENOMIC DNA]</scope>
    <source>
        <strain evidence="2">C33</strain>
    </source>
</reference>
<name>A0ABU4WD95_9FUSO</name>
<evidence type="ECO:0000313" key="1">
    <source>
        <dbReference type="EMBL" id="MDX8337516.1"/>
    </source>
</evidence>
<dbReference type="EMBL" id="JAVIKH010000072">
    <property type="protein sequence ID" value="MDX8337516.1"/>
    <property type="molecule type" value="Genomic_DNA"/>
</dbReference>
<proteinExistence type="predicted"/>